<gene>
    <name evidence="12" type="ORF">CYNAS_LOCUS18957</name>
</gene>
<evidence type="ECO:0000256" key="2">
    <source>
        <dbReference type="ARBA" id="ARBA00006717"/>
    </source>
</evidence>
<evidence type="ECO:0000256" key="10">
    <source>
        <dbReference type="ARBA" id="ARBA00048336"/>
    </source>
</evidence>
<keyword evidence="11" id="KW-0732">Signal</keyword>
<dbReference type="Pfam" id="PF00300">
    <property type="entry name" value="His_Phos_1"/>
    <property type="match status" value="2"/>
</dbReference>
<protein>
    <recommendedName>
        <fullName evidence="6">Serine/threonine-protein phosphatase PGAM5, mitochondrial</fullName>
        <ecNumber evidence="3">3.1.3.16</ecNumber>
    </recommendedName>
    <alternativeName>
        <fullName evidence="8">Phosphoglycerate mutase family member 5 homolog</fullName>
    </alternativeName>
    <alternativeName>
        <fullName evidence="7">Serine/threonine-protein phosphatase Pgam5, mitochondrial</fullName>
    </alternativeName>
</protein>
<keyword evidence="4" id="KW-1000">Mitochondrion outer membrane</keyword>
<sequence>MGHCLARTFLPWSACLPESWLTLSIYRMCQWHASFLQAWSCKVAARFLRTTFGDCQMFLLRNAVRGAACVAGCAVLAKNLEEENTFRRVHLFAAERTKSFDEYFPRGTWDDNWDFRSPAFLLNKKEYEKALDEEREKMEEDAKVTAIRNIFLIRHGQFEVLNGEKRLTPLGREQAALLGKRLAQCGISFDQLVMSTMIRAKETAEIILEHLPPTLKRSSCALLEEGPPYPPVPAVDYWNPEYADFFAEGLRIESAFRRHIHRAASSQKEDSYELYVCHSNVIRYFICRALQFPPEGWLRMSLGNCSITWLVIFPSGRVDLRSLGDIGHLPPSKVSFTLV</sequence>
<dbReference type="Proteomes" id="UP001176961">
    <property type="component" value="Unassembled WGS sequence"/>
</dbReference>
<dbReference type="InterPro" id="IPR013078">
    <property type="entry name" value="His_Pase_superF_clade-1"/>
</dbReference>
<reference evidence="12" key="1">
    <citation type="submission" date="2023-07" db="EMBL/GenBank/DDBJ databases">
        <authorList>
            <consortium name="CYATHOMIX"/>
        </authorList>
    </citation>
    <scope>NUCLEOTIDE SEQUENCE</scope>
    <source>
        <strain evidence="12">N/A</strain>
    </source>
</reference>
<evidence type="ECO:0000256" key="7">
    <source>
        <dbReference type="ARBA" id="ARBA00040722"/>
    </source>
</evidence>
<evidence type="ECO:0000313" key="13">
    <source>
        <dbReference type="Proteomes" id="UP001176961"/>
    </source>
</evidence>
<dbReference type="AlphaFoldDB" id="A0AA36HB55"/>
<dbReference type="GO" id="GO:0005741">
    <property type="term" value="C:mitochondrial outer membrane"/>
    <property type="evidence" value="ECO:0007669"/>
    <property type="project" value="UniProtKB-SubCell"/>
</dbReference>
<dbReference type="Gene3D" id="3.40.50.1240">
    <property type="entry name" value="Phosphoglycerate mutase-like"/>
    <property type="match status" value="1"/>
</dbReference>
<organism evidence="12 13">
    <name type="scientific">Cylicocyclus nassatus</name>
    <name type="common">Nematode worm</name>
    <dbReference type="NCBI Taxonomy" id="53992"/>
    <lineage>
        <taxon>Eukaryota</taxon>
        <taxon>Metazoa</taxon>
        <taxon>Ecdysozoa</taxon>
        <taxon>Nematoda</taxon>
        <taxon>Chromadorea</taxon>
        <taxon>Rhabditida</taxon>
        <taxon>Rhabditina</taxon>
        <taxon>Rhabditomorpha</taxon>
        <taxon>Strongyloidea</taxon>
        <taxon>Strongylidae</taxon>
        <taxon>Cylicocyclus</taxon>
    </lineage>
</organism>
<dbReference type="PANTHER" id="PTHR20935:SF0">
    <property type="entry name" value="SERINE_THREONINE-PROTEIN PHOSPHATASE PGAM5, MITOCHONDRIAL"/>
    <property type="match status" value="1"/>
</dbReference>
<comment type="caution">
    <text evidence="12">The sequence shown here is derived from an EMBL/GenBank/DDBJ whole genome shotgun (WGS) entry which is preliminary data.</text>
</comment>
<evidence type="ECO:0000256" key="9">
    <source>
        <dbReference type="ARBA" id="ARBA00047761"/>
    </source>
</evidence>
<evidence type="ECO:0000313" key="12">
    <source>
        <dbReference type="EMBL" id="CAJ0606974.1"/>
    </source>
</evidence>
<dbReference type="SUPFAM" id="SSF53254">
    <property type="entry name" value="Phosphoglycerate mutase-like"/>
    <property type="match status" value="1"/>
</dbReference>
<name>A0AA36HB55_CYLNA</name>
<keyword evidence="13" id="KW-1185">Reference proteome</keyword>
<keyword evidence="5" id="KW-0378">Hydrolase</keyword>
<comment type="catalytic activity">
    <reaction evidence="9">
        <text>O-phospho-L-seryl-[protein] + H2O = L-seryl-[protein] + phosphate</text>
        <dbReference type="Rhea" id="RHEA:20629"/>
        <dbReference type="Rhea" id="RHEA-COMP:9863"/>
        <dbReference type="Rhea" id="RHEA-COMP:11604"/>
        <dbReference type="ChEBI" id="CHEBI:15377"/>
        <dbReference type="ChEBI" id="CHEBI:29999"/>
        <dbReference type="ChEBI" id="CHEBI:43474"/>
        <dbReference type="ChEBI" id="CHEBI:83421"/>
        <dbReference type="EC" id="3.1.3.16"/>
    </reaction>
</comment>
<comment type="subcellular location">
    <subcellularLocation>
        <location evidence="1">Mitochondrion outer membrane</location>
    </subcellularLocation>
</comment>
<dbReference type="EC" id="3.1.3.16" evidence="3"/>
<feature type="signal peptide" evidence="11">
    <location>
        <begin position="1"/>
        <end position="17"/>
    </location>
</feature>
<proteinExistence type="inferred from homology"/>
<dbReference type="GO" id="GO:0004722">
    <property type="term" value="F:protein serine/threonine phosphatase activity"/>
    <property type="evidence" value="ECO:0007669"/>
    <property type="project" value="UniProtKB-EC"/>
</dbReference>
<dbReference type="SMART" id="SM00855">
    <property type="entry name" value="PGAM"/>
    <property type="match status" value="1"/>
</dbReference>
<evidence type="ECO:0000256" key="1">
    <source>
        <dbReference type="ARBA" id="ARBA00004294"/>
    </source>
</evidence>
<dbReference type="InterPro" id="IPR051021">
    <property type="entry name" value="Mito_Ser/Thr_phosphatase"/>
</dbReference>
<evidence type="ECO:0000256" key="6">
    <source>
        <dbReference type="ARBA" id="ARBA00039765"/>
    </source>
</evidence>
<evidence type="ECO:0000256" key="5">
    <source>
        <dbReference type="ARBA" id="ARBA00022801"/>
    </source>
</evidence>
<dbReference type="InterPro" id="IPR029033">
    <property type="entry name" value="His_PPase_superfam"/>
</dbReference>
<accession>A0AA36HB55</accession>
<keyword evidence="4" id="KW-0472">Membrane</keyword>
<dbReference type="PANTHER" id="PTHR20935">
    <property type="entry name" value="PHOSPHOGLYCERATE MUTASE-RELATED"/>
    <property type="match status" value="1"/>
</dbReference>
<dbReference type="EMBL" id="CATQJL010000316">
    <property type="protein sequence ID" value="CAJ0606974.1"/>
    <property type="molecule type" value="Genomic_DNA"/>
</dbReference>
<evidence type="ECO:0000256" key="11">
    <source>
        <dbReference type="SAM" id="SignalP"/>
    </source>
</evidence>
<evidence type="ECO:0000256" key="3">
    <source>
        <dbReference type="ARBA" id="ARBA00013081"/>
    </source>
</evidence>
<evidence type="ECO:0000256" key="4">
    <source>
        <dbReference type="ARBA" id="ARBA00022787"/>
    </source>
</evidence>
<comment type="catalytic activity">
    <reaction evidence="10">
        <text>O-phospho-L-threonyl-[protein] + H2O = L-threonyl-[protein] + phosphate</text>
        <dbReference type="Rhea" id="RHEA:47004"/>
        <dbReference type="Rhea" id="RHEA-COMP:11060"/>
        <dbReference type="Rhea" id="RHEA-COMP:11605"/>
        <dbReference type="ChEBI" id="CHEBI:15377"/>
        <dbReference type="ChEBI" id="CHEBI:30013"/>
        <dbReference type="ChEBI" id="CHEBI:43474"/>
        <dbReference type="ChEBI" id="CHEBI:61977"/>
        <dbReference type="EC" id="3.1.3.16"/>
    </reaction>
</comment>
<comment type="similarity">
    <text evidence="2">Belongs to the phosphoglycerate mutase family. BPG-dependent PGAM subfamily.</text>
</comment>
<dbReference type="GO" id="GO:0090141">
    <property type="term" value="P:positive regulation of mitochondrial fission"/>
    <property type="evidence" value="ECO:0007669"/>
    <property type="project" value="TreeGrafter"/>
</dbReference>
<keyword evidence="4" id="KW-0496">Mitochondrion</keyword>
<dbReference type="CDD" id="cd07067">
    <property type="entry name" value="HP_PGM_like"/>
    <property type="match status" value="1"/>
</dbReference>
<evidence type="ECO:0000256" key="8">
    <source>
        <dbReference type="ARBA" id="ARBA00042520"/>
    </source>
</evidence>
<feature type="chain" id="PRO_5041343126" description="Serine/threonine-protein phosphatase PGAM5, mitochondrial" evidence="11">
    <location>
        <begin position="18"/>
        <end position="339"/>
    </location>
</feature>